<feature type="domain" description="Aminotransferase class I/classII large" evidence="3">
    <location>
        <begin position="95"/>
        <end position="237"/>
    </location>
</feature>
<dbReference type="InterPro" id="IPR015421">
    <property type="entry name" value="PyrdxlP-dep_Trfase_major"/>
</dbReference>
<evidence type="ECO:0000256" key="2">
    <source>
        <dbReference type="SAM" id="MobiDB-lite"/>
    </source>
</evidence>
<dbReference type="EMBL" id="JASSZA010000002">
    <property type="protein sequence ID" value="KAK2117832.1"/>
    <property type="molecule type" value="Genomic_DNA"/>
</dbReference>
<dbReference type="SUPFAM" id="SSF53383">
    <property type="entry name" value="PLP-dependent transferases"/>
    <property type="match status" value="1"/>
</dbReference>
<dbReference type="Pfam" id="PF00155">
    <property type="entry name" value="Aminotran_1_2"/>
    <property type="match status" value="1"/>
</dbReference>
<dbReference type="InterPro" id="IPR015424">
    <property type="entry name" value="PyrdxlP-dep_Trfase"/>
</dbReference>
<feature type="compositionally biased region" description="Polar residues" evidence="2">
    <location>
        <begin position="1"/>
        <end position="10"/>
    </location>
</feature>
<keyword evidence="1" id="KW-0663">Pyridoxal phosphate</keyword>
<comment type="caution">
    <text evidence="4">The sequence shown here is derived from an EMBL/GenBank/DDBJ whole genome shotgun (WGS) entry which is preliminary data.</text>
</comment>
<protein>
    <recommendedName>
        <fullName evidence="3">Aminotransferase class I/classII large domain-containing protein</fullName>
    </recommendedName>
</protein>
<dbReference type="InterPro" id="IPR050478">
    <property type="entry name" value="Ethylene_sulfur-biosynth"/>
</dbReference>
<sequence>MINLLQSGATSGLELQEPLSSEDSRGDVRYGQGTQLSGQPDPVSQLSDCEAAFVSRDLSNRGIDISDLYQSKSQDYNAYQKDKYHKDKNTLGFINLGTSKNKLCIDLMTERLQESDMNRIEEALLQYSDWRGQPFLREEVARFLTYYCRSPAPLDPENVVVLNGCCSVFSALAMVLCDPGEAFLIPTPFYGGFAFSSHLYAKVELIPVHVESKITAINTYPFQLTVDKLEEALLEARLEGKSI</sequence>
<dbReference type="PANTHER" id="PTHR43795:SF1">
    <property type="entry name" value="INACTIVE 1-AMINOCYCLOPROPANE-1-CARBOXYLATE SYNTHASE-LIKE PROTEIN 2-RELATED"/>
    <property type="match status" value="1"/>
</dbReference>
<evidence type="ECO:0000259" key="3">
    <source>
        <dbReference type="Pfam" id="PF00155"/>
    </source>
</evidence>
<feature type="region of interest" description="Disordered" evidence="2">
    <location>
        <begin position="1"/>
        <end position="44"/>
    </location>
</feature>
<dbReference type="InterPro" id="IPR004839">
    <property type="entry name" value="Aminotransferase_I/II_large"/>
</dbReference>
<feature type="compositionally biased region" description="Polar residues" evidence="2">
    <location>
        <begin position="32"/>
        <end position="44"/>
    </location>
</feature>
<gene>
    <name evidence="4" type="ORF">P7K49_004719</name>
</gene>
<proteinExistence type="predicted"/>
<evidence type="ECO:0000256" key="1">
    <source>
        <dbReference type="ARBA" id="ARBA00022898"/>
    </source>
</evidence>
<dbReference type="Gene3D" id="3.40.640.10">
    <property type="entry name" value="Type I PLP-dependent aspartate aminotransferase-like (Major domain)"/>
    <property type="match status" value="1"/>
</dbReference>
<dbReference type="PANTHER" id="PTHR43795">
    <property type="entry name" value="BIFUNCTIONAL ASPARTATE AMINOTRANSFERASE AND GLUTAMATE/ASPARTATE-PREPHENATE AMINOTRANSFERASE-RELATED"/>
    <property type="match status" value="1"/>
</dbReference>
<accession>A0ABQ9WBU6</accession>
<organism evidence="4 5">
    <name type="scientific">Saguinus oedipus</name>
    <name type="common">Cotton-top tamarin</name>
    <name type="synonym">Oedipomidas oedipus</name>
    <dbReference type="NCBI Taxonomy" id="9490"/>
    <lineage>
        <taxon>Eukaryota</taxon>
        <taxon>Metazoa</taxon>
        <taxon>Chordata</taxon>
        <taxon>Craniata</taxon>
        <taxon>Vertebrata</taxon>
        <taxon>Euteleostomi</taxon>
        <taxon>Mammalia</taxon>
        <taxon>Eutheria</taxon>
        <taxon>Euarchontoglires</taxon>
        <taxon>Primates</taxon>
        <taxon>Haplorrhini</taxon>
        <taxon>Platyrrhini</taxon>
        <taxon>Cebidae</taxon>
        <taxon>Callitrichinae</taxon>
        <taxon>Saguinus</taxon>
    </lineage>
</organism>
<name>A0ABQ9WBU6_SAGOE</name>
<dbReference type="Proteomes" id="UP001266305">
    <property type="component" value="Unassembled WGS sequence"/>
</dbReference>
<keyword evidence="5" id="KW-1185">Reference proteome</keyword>
<evidence type="ECO:0000313" key="5">
    <source>
        <dbReference type="Proteomes" id="UP001266305"/>
    </source>
</evidence>
<evidence type="ECO:0000313" key="4">
    <source>
        <dbReference type="EMBL" id="KAK2117832.1"/>
    </source>
</evidence>
<reference evidence="4 5" key="1">
    <citation type="submission" date="2023-05" db="EMBL/GenBank/DDBJ databases">
        <title>B98-5 Cell Line De Novo Hybrid Assembly: An Optical Mapping Approach.</title>
        <authorList>
            <person name="Kananen K."/>
            <person name="Auerbach J.A."/>
            <person name="Kautto E."/>
            <person name="Blachly J.S."/>
        </authorList>
    </citation>
    <scope>NUCLEOTIDE SEQUENCE [LARGE SCALE GENOMIC DNA]</scope>
    <source>
        <strain evidence="4">B95-8</strain>
        <tissue evidence="4">Cell line</tissue>
    </source>
</reference>